<gene>
    <name evidence="3" type="ORF">PMIN01_01421</name>
</gene>
<dbReference type="OrthoDB" id="3515051at2759"/>
<protein>
    <recommendedName>
        <fullName evidence="2">DUF8021 domain-containing protein</fullName>
    </recommendedName>
</protein>
<feature type="chain" id="PRO_5040434016" description="DUF8021 domain-containing protein" evidence="1">
    <location>
        <begin position="19"/>
        <end position="270"/>
    </location>
</feature>
<sequence length="270" mass="29253">MLPYASLTLLTLAATTTATCPRSTLQSATTALLAAQTAGNLSALPLSANTTYLENDASVTLTSSILTTALPIDLSRSLHDTTLCATFTEIISATAPHPYMIMTRMLLTADGAAISRIENVVADKGDWLFNAQASLSKAQSEVWDVVPEGKRDARDTIRAAGDKYLDSWADGKVSVPYGSPCARLEGGSYTTNCKMPEFPKQFKVLTVRRAKNRRYVIDEEIGAVDIFNDFPFLDANKPNGTSSTNFVRVEGGKIRYIHEVTICTQNNCGR</sequence>
<proteinExistence type="predicted"/>
<comment type="caution">
    <text evidence="3">The sequence shown here is derived from an EMBL/GenBank/DDBJ whole genome shotgun (WGS) entry which is preliminary data.</text>
</comment>
<organism evidence="3 4">
    <name type="scientific">Paraphaeosphaeria minitans</name>
    <dbReference type="NCBI Taxonomy" id="565426"/>
    <lineage>
        <taxon>Eukaryota</taxon>
        <taxon>Fungi</taxon>
        <taxon>Dikarya</taxon>
        <taxon>Ascomycota</taxon>
        <taxon>Pezizomycotina</taxon>
        <taxon>Dothideomycetes</taxon>
        <taxon>Pleosporomycetidae</taxon>
        <taxon>Pleosporales</taxon>
        <taxon>Massarineae</taxon>
        <taxon>Didymosphaeriaceae</taxon>
        <taxon>Paraphaeosphaeria</taxon>
    </lineage>
</organism>
<dbReference type="AlphaFoldDB" id="A0A9P6GU49"/>
<dbReference type="Proteomes" id="UP000756921">
    <property type="component" value="Unassembled WGS sequence"/>
</dbReference>
<evidence type="ECO:0000313" key="4">
    <source>
        <dbReference type="Proteomes" id="UP000756921"/>
    </source>
</evidence>
<keyword evidence="4" id="KW-1185">Reference proteome</keyword>
<dbReference type="Pfam" id="PF26061">
    <property type="entry name" value="DUF8021"/>
    <property type="match status" value="1"/>
</dbReference>
<feature type="domain" description="DUF8021" evidence="2">
    <location>
        <begin position="150"/>
        <end position="261"/>
    </location>
</feature>
<dbReference type="InterPro" id="IPR058334">
    <property type="entry name" value="DUF8021"/>
</dbReference>
<keyword evidence="1" id="KW-0732">Signal</keyword>
<accession>A0A9P6GU49</accession>
<reference evidence="3" key="1">
    <citation type="journal article" date="2020" name="Mol. Plant Microbe Interact.">
        <title>Genome Sequence of the Biocontrol Agent Coniothyrium minitans strain Conio (IMI 134523).</title>
        <authorList>
            <person name="Patel D."/>
            <person name="Shittu T.A."/>
            <person name="Baroncelli R."/>
            <person name="Muthumeenakshi S."/>
            <person name="Osborne T.H."/>
            <person name="Janganan T.K."/>
            <person name="Sreenivasaprasad S."/>
        </authorList>
    </citation>
    <scope>NUCLEOTIDE SEQUENCE</scope>
    <source>
        <strain evidence="3">Conio</strain>
    </source>
</reference>
<evidence type="ECO:0000256" key="1">
    <source>
        <dbReference type="SAM" id="SignalP"/>
    </source>
</evidence>
<name>A0A9P6GU49_9PLEO</name>
<evidence type="ECO:0000313" key="3">
    <source>
        <dbReference type="EMBL" id="KAF9741882.1"/>
    </source>
</evidence>
<dbReference type="EMBL" id="WJXW01000001">
    <property type="protein sequence ID" value="KAF9741882.1"/>
    <property type="molecule type" value="Genomic_DNA"/>
</dbReference>
<evidence type="ECO:0000259" key="2">
    <source>
        <dbReference type="Pfam" id="PF26061"/>
    </source>
</evidence>
<feature type="signal peptide" evidence="1">
    <location>
        <begin position="1"/>
        <end position="18"/>
    </location>
</feature>